<organism evidence="1 2">
    <name type="scientific">Halosquirtibacter laminarini</name>
    <dbReference type="NCBI Taxonomy" id="3374600"/>
    <lineage>
        <taxon>Bacteria</taxon>
        <taxon>Pseudomonadati</taxon>
        <taxon>Bacteroidota</taxon>
        <taxon>Bacteroidia</taxon>
        <taxon>Marinilabiliales</taxon>
        <taxon>Prolixibacteraceae</taxon>
        <taxon>Halosquirtibacter</taxon>
    </lineage>
</organism>
<accession>A0AC61NK96</accession>
<evidence type="ECO:0000313" key="1">
    <source>
        <dbReference type="EMBL" id="QZE13936.1"/>
    </source>
</evidence>
<protein>
    <submittedName>
        <fullName evidence="1">DUF2807 domain-containing protein</fullName>
    </submittedName>
</protein>
<proteinExistence type="predicted"/>
<dbReference type="Proteomes" id="UP000826212">
    <property type="component" value="Chromosome"/>
</dbReference>
<keyword evidence="2" id="KW-1185">Reference proteome</keyword>
<dbReference type="EMBL" id="CP081303">
    <property type="protein sequence ID" value="QZE13936.1"/>
    <property type="molecule type" value="Genomic_DNA"/>
</dbReference>
<sequence length="243" mass="26176">MNRVANVLCFFMILVFSLPMSSYAYDSQRGEKGNGSITRVTKNIKNFSRLQVSNAINVNVREGEKYDVVVETDENLQDNIAVELNGDKLSIYVRKSIRNVTKMDVFITMPKLEGASTSSCGSIKGFGTFSCDALYVKASSAGDIDLNIIAKRVDAKVSSAGNIDIKGTTNELYVSSSSGGDFDSKDLKSLVAKVRASSGARIRLNVKNAFIGQASSGANIRYSGNPENVDVSTSSAGDIKHVR</sequence>
<reference evidence="1" key="1">
    <citation type="submission" date="2021-08" db="EMBL/GenBank/DDBJ databases">
        <title>Novel anaerobic bacterium isolated from sea squirt in East Sea, Republic of Korea.</title>
        <authorList>
            <person name="Nguyen T.H."/>
            <person name="Li Z."/>
            <person name="Lee Y.-J."/>
            <person name="Ko J."/>
            <person name="Kim S.-G."/>
        </authorList>
    </citation>
    <scope>NUCLEOTIDE SEQUENCE</scope>
    <source>
        <strain evidence="1">KCTC 25031</strain>
    </source>
</reference>
<evidence type="ECO:0000313" key="2">
    <source>
        <dbReference type="Proteomes" id="UP000826212"/>
    </source>
</evidence>
<gene>
    <name evidence="1" type="ORF">K4L44_15615</name>
</gene>
<name>A0AC61NK96_9BACT</name>